<name>A0A024G4K4_9STRA</name>
<reference evidence="1 2" key="1">
    <citation type="submission" date="2012-05" db="EMBL/GenBank/DDBJ databases">
        <title>Recombination and specialization in a pathogen metapopulation.</title>
        <authorList>
            <person name="Gardiner A."/>
            <person name="Kemen E."/>
            <person name="Schultz-Larsen T."/>
            <person name="MacLean D."/>
            <person name="Van Oosterhout C."/>
            <person name="Jones J.D.G."/>
        </authorList>
    </citation>
    <scope>NUCLEOTIDE SEQUENCE [LARGE SCALE GENOMIC DNA]</scope>
    <source>
        <strain evidence="1 2">Ac Nc2</strain>
    </source>
</reference>
<dbReference type="Proteomes" id="UP000053237">
    <property type="component" value="Unassembled WGS sequence"/>
</dbReference>
<proteinExistence type="predicted"/>
<organism evidence="1 2">
    <name type="scientific">Albugo candida</name>
    <dbReference type="NCBI Taxonomy" id="65357"/>
    <lineage>
        <taxon>Eukaryota</taxon>
        <taxon>Sar</taxon>
        <taxon>Stramenopiles</taxon>
        <taxon>Oomycota</taxon>
        <taxon>Peronosporomycetes</taxon>
        <taxon>Albuginales</taxon>
        <taxon>Albuginaceae</taxon>
        <taxon>Albugo</taxon>
    </lineage>
</organism>
<accession>A0A024G4K4</accession>
<sequence length="104" mass="11972">MHLQYQQSVYQIDTYHNNIDTPVQTPKTSPRDRVVAILVLNQASVRHRVQRLQNQLENMKPLPSTEYLASGYPYAHISVHANQQEHARYKSAQQSAPNHCLVPL</sequence>
<dbReference type="InParanoid" id="A0A024G4K4"/>
<dbReference type="AlphaFoldDB" id="A0A024G4K4"/>
<evidence type="ECO:0000313" key="1">
    <source>
        <dbReference type="EMBL" id="CCI41784.1"/>
    </source>
</evidence>
<dbReference type="EMBL" id="CAIX01000024">
    <property type="protein sequence ID" value="CCI41784.1"/>
    <property type="molecule type" value="Genomic_DNA"/>
</dbReference>
<keyword evidence="2" id="KW-1185">Reference proteome</keyword>
<gene>
    <name evidence="1" type="ORF">BN9_025680</name>
</gene>
<evidence type="ECO:0000313" key="2">
    <source>
        <dbReference type="Proteomes" id="UP000053237"/>
    </source>
</evidence>
<protein>
    <submittedName>
        <fullName evidence="1">Uncharacterized protein</fullName>
    </submittedName>
</protein>
<comment type="caution">
    <text evidence="1">The sequence shown here is derived from an EMBL/GenBank/DDBJ whole genome shotgun (WGS) entry which is preliminary data.</text>
</comment>